<evidence type="ECO:0000313" key="2">
    <source>
        <dbReference type="Proteomes" id="UP001497516"/>
    </source>
</evidence>
<dbReference type="AlphaFoldDB" id="A0AAV2F0D3"/>
<dbReference type="Proteomes" id="UP001497516">
    <property type="component" value="Chromosome 6"/>
</dbReference>
<accession>A0AAV2F0D3</accession>
<organism evidence="1 2">
    <name type="scientific">Linum trigynum</name>
    <dbReference type="NCBI Taxonomy" id="586398"/>
    <lineage>
        <taxon>Eukaryota</taxon>
        <taxon>Viridiplantae</taxon>
        <taxon>Streptophyta</taxon>
        <taxon>Embryophyta</taxon>
        <taxon>Tracheophyta</taxon>
        <taxon>Spermatophyta</taxon>
        <taxon>Magnoliopsida</taxon>
        <taxon>eudicotyledons</taxon>
        <taxon>Gunneridae</taxon>
        <taxon>Pentapetalae</taxon>
        <taxon>rosids</taxon>
        <taxon>fabids</taxon>
        <taxon>Malpighiales</taxon>
        <taxon>Linaceae</taxon>
        <taxon>Linum</taxon>
    </lineage>
</organism>
<dbReference type="EMBL" id="OZ034819">
    <property type="protein sequence ID" value="CAL1391462.1"/>
    <property type="molecule type" value="Genomic_DNA"/>
</dbReference>
<name>A0AAV2F0D3_9ROSI</name>
<reference evidence="1 2" key="1">
    <citation type="submission" date="2024-04" db="EMBL/GenBank/DDBJ databases">
        <authorList>
            <person name="Fracassetti M."/>
        </authorList>
    </citation>
    <scope>NUCLEOTIDE SEQUENCE [LARGE SCALE GENOMIC DNA]</scope>
</reference>
<sequence length="105" mass="10984">MLISITLAAIESSEGKSSSLGYGREIGSKQLTNLLAGSPAYTVSNTLHGNWEDYVHFAGPTCPAVRESSEGMKGKETGLRASVGCTKVRVDPPVSAQTPLSMLAD</sequence>
<protein>
    <submittedName>
        <fullName evidence="1">Uncharacterized protein</fullName>
    </submittedName>
</protein>
<proteinExistence type="predicted"/>
<keyword evidence="2" id="KW-1185">Reference proteome</keyword>
<evidence type="ECO:0000313" key="1">
    <source>
        <dbReference type="EMBL" id="CAL1391462.1"/>
    </source>
</evidence>
<gene>
    <name evidence="1" type="ORF">LTRI10_LOCUS32183</name>
</gene>